<organism evidence="1 2">
    <name type="scientific">Hoylesella pleuritidis F0068</name>
    <dbReference type="NCBI Taxonomy" id="1081904"/>
    <lineage>
        <taxon>Bacteria</taxon>
        <taxon>Pseudomonadati</taxon>
        <taxon>Bacteroidota</taxon>
        <taxon>Bacteroidia</taxon>
        <taxon>Bacteroidales</taxon>
        <taxon>Prevotellaceae</taxon>
        <taxon>Hoylesella</taxon>
    </lineage>
</organism>
<keyword evidence="2" id="KW-1185">Reference proteome</keyword>
<dbReference type="EMBL" id="AWET01000045">
    <property type="protein sequence ID" value="ERJ98865.1"/>
    <property type="molecule type" value="Genomic_DNA"/>
</dbReference>
<dbReference type="AlphaFoldDB" id="U2L3D3"/>
<reference evidence="1 2" key="1">
    <citation type="submission" date="2013-08" db="EMBL/GenBank/DDBJ databases">
        <authorList>
            <person name="Durkin A.S."/>
            <person name="Haft D.R."/>
            <person name="McCorrison J."/>
            <person name="Torralba M."/>
            <person name="Gillis M."/>
            <person name="Haft D.H."/>
            <person name="Methe B."/>
            <person name="Sutton G."/>
            <person name="Nelson K.E."/>
        </authorList>
    </citation>
    <scope>NUCLEOTIDE SEQUENCE [LARGE SCALE GENOMIC DNA]</scope>
    <source>
        <strain evidence="1 2">F0068</strain>
    </source>
</reference>
<name>U2L3D3_9BACT</name>
<dbReference type="Proteomes" id="UP000016600">
    <property type="component" value="Unassembled WGS sequence"/>
</dbReference>
<evidence type="ECO:0000313" key="2">
    <source>
        <dbReference type="Proteomes" id="UP000016600"/>
    </source>
</evidence>
<accession>U2L3D3</accession>
<protein>
    <submittedName>
        <fullName evidence="1">Uncharacterized protein</fullName>
    </submittedName>
</protein>
<comment type="caution">
    <text evidence="1">The sequence shown here is derived from an EMBL/GenBank/DDBJ whole genome shotgun (WGS) entry which is preliminary data.</text>
</comment>
<gene>
    <name evidence="1" type="ORF">HMPREF1218_0632</name>
</gene>
<dbReference type="PATRIC" id="fig|1081904.3.peg.2066"/>
<sequence length="77" mass="9018">MNENFTIKTMVTNKRFYVCPECYVERLRIESLLHQVSGSVGGFENGGELNAKEHNFEDNFNVFDESPELKDRNVWED</sequence>
<proteinExistence type="predicted"/>
<evidence type="ECO:0000313" key="1">
    <source>
        <dbReference type="EMBL" id="ERJ98865.1"/>
    </source>
</evidence>